<keyword evidence="2" id="KW-1185">Reference proteome</keyword>
<evidence type="ECO:0000313" key="1">
    <source>
        <dbReference type="EMBL" id="EOY22524.1"/>
    </source>
</evidence>
<gene>
    <name evidence="1" type="ORF">TCM_014670</name>
</gene>
<reference evidence="1 2" key="1">
    <citation type="journal article" date="2013" name="Genome Biol.">
        <title>The genome sequence of the most widely cultivated cacao type and its use to identify candidate genes regulating pod color.</title>
        <authorList>
            <person name="Motamayor J.C."/>
            <person name="Mockaitis K."/>
            <person name="Schmutz J."/>
            <person name="Haiminen N."/>
            <person name="Iii D.L."/>
            <person name="Cornejo O."/>
            <person name="Findley S.D."/>
            <person name="Zheng P."/>
            <person name="Utro F."/>
            <person name="Royaert S."/>
            <person name="Saski C."/>
            <person name="Jenkins J."/>
            <person name="Podicheti R."/>
            <person name="Zhao M."/>
            <person name="Scheffler B.E."/>
            <person name="Stack J.C."/>
            <person name="Feltus F.A."/>
            <person name="Mustiga G.M."/>
            <person name="Amores F."/>
            <person name="Phillips W."/>
            <person name="Marelli J.P."/>
            <person name="May G.D."/>
            <person name="Shapiro H."/>
            <person name="Ma J."/>
            <person name="Bustamante C.D."/>
            <person name="Schnell R.J."/>
            <person name="Main D."/>
            <person name="Gilbert D."/>
            <person name="Parida L."/>
            <person name="Kuhn D.N."/>
        </authorList>
    </citation>
    <scope>NUCLEOTIDE SEQUENCE [LARGE SCALE GENOMIC DNA]</scope>
    <source>
        <strain evidence="2">cv. Matina 1-6</strain>
    </source>
</reference>
<dbReference type="EMBL" id="CM001881">
    <property type="protein sequence ID" value="EOY22524.1"/>
    <property type="molecule type" value="Genomic_DNA"/>
</dbReference>
<evidence type="ECO:0000313" key="2">
    <source>
        <dbReference type="Proteomes" id="UP000026915"/>
    </source>
</evidence>
<dbReference type="HOGENOM" id="CLU_2727309_0_0_1"/>
<accession>A0A061G656</accession>
<dbReference type="AlphaFoldDB" id="A0A061G656"/>
<proteinExistence type="predicted"/>
<dbReference type="Proteomes" id="UP000026915">
    <property type="component" value="Chromosome 3"/>
</dbReference>
<organism evidence="1 2">
    <name type="scientific">Theobroma cacao</name>
    <name type="common">Cacao</name>
    <name type="synonym">Cocoa</name>
    <dbReference type="NCBI Taxonomy" id="3641"/>
    <lineage>
        <taxon>Eukaryota</taxon>
        <taxon>Viridiplantae</taxon>
        <taxon>Streptophyta</taxon>
        <taxon>Embryophyta</taxon>
        <taxon>Tracheophyta</taxon>
        <taxon>Spermatophyta</taxon>
        <taxon>Magnoliopsida</taxon>
        <taxon>eudicotyledons</taxon>
        <taxon>Gunneridae</taxon>
        <taxon>Pentapetalae</taxon>
        <taxon>rosids</taxon>
        <taxon>malvids</taxon>
        <taxon>Malvales</taxon>
        <taxon>Malvaceae</taxon>
        <taxon>Byttnerioideae</taxon>
        <taxon>Theobroma</taxon>
    </lineage>
</organism>
<dbReference type="Gramene" id="EOY22524">
    <property type="protein sequence ID" value="EOY22524"/>
    <property type="gene ID" value="TCM_014670"/>
</dbReference>
<sequence>MLPNQSLKAIILTGGMKNCTKKKKAIENYRETKNGNHEENDVSRSCAGNPGLSFTLSKVIITPLVGLDDDLV</sequence>
<name>A0A061G656_THECC</name>
<protein>
    <submittedName>
        <fullName evidence="1">Uncharacterized protein</fullName>
    </submittedName>
</protein>
<dbReference type="InParanoid" id="A0A061G656"/>